<dbReference type="EMBL" id="UINC01152701">
    <property type="protein sequence ID" value="SVD47022.1"/>
    <property type="molecule type" value="Genomic_DNA"/>
</dbReference>
<accession>A0A382VKG9</accession>
<evidence type="ECO:0000313" key="1">
    <source>
        <dbReference type="EMBL" id="SVD47022.1"/>
    </source>
</evidence>
<reference evidence="1" key="1">
    <citation type="submission" date="2018-05" db="EMBL/GenBank/DDBJ databases">
        <authorList>
            <person name="Lanie J.A."/>
            <person name="Ng W.-L."/>
            <person name="Kazmierczak K.M."/>
            <person name="Andrzejewski T.M."/>
            <person name="Davidsen T.M."/>
            <person name="Wayne K.J."/>
            <person name="Tettelin H."/>
            <person name="Glass J.I."/>
            <person name="Rusch D."/>
            <person name="Podicherti R."/>
            <person name="Tsui H.-C.T."/>
            <person name="Winkler M.E."/>
        </authorList>
    </citation>
    <scope>NUCLEOTIDE SEQUENCE</scope>
</reference>
<evidence type="ECO:0008006" key="2">
    <source>
        <dbReference type="Google" id="ProtNLM"/>
    </source>
</evidence>
<dbReference type="AlphaFoldDB" id="A0A382VKG9"/>
<protein>
    <recommendedName>
        <fullName evidence="2">Aspartate/glutamate/uridylate kinase domain-containing protein</fullName>
    </recommendedName>
</protein>
<name>A0A382VKG9_9ZZZZ</name>
<sequence length="28" mass="3199">MTENNWETHKFGGTSLADASCFRRVARI</sequence>
<proteinExistence type="predicted"/>
<organism evidence="1">
    <name type="scientific">marine metagenome</name>
    <dbReference type="NCBI Taxonomy" id="408172"/>
    <lineage>
        <taxon>unclassified sequences</taxon>
        <taxon>metagenomes</taxon>
        <taxon>ecological metagenomes</taxon>
    </lineage>
</organism>
<gene>
    <name evidence="1" type="ORF">METZ01_LOCUS399876</name>
</gene>
<feature type="non-terminal residue" evidence="1">
    <location>
        <position position="28"/>
    </location>
</feature>